<dbReference type="RefSeq" id="WP_054969962.1">
    <property type="nucleotide sequence ID" value="NZ_LJCO01000064.1"/>
</dbReference>
<keyword evidence="3" id="KW-1185">Reference proteome</keyword>
<accession>A0A0N8PP03</accession>
<feature type="compositionally biased region" description="Polar residues" evidence="1">
    <location>
        <begin position="40"/>
        <end position="94"/>
    </location>
</feature>
<gene>
    <name evidence="2" type="ORF">AN477_14930</name>
</gene>
<dbReference type="STRING" id="471514.AN477_14930"/>
<dbReference type="EMBL" id="LJCO01000064">
    <property type="protein sequence ID" value="KPV42965.1"/>
    <property type="molecule type" value="Genomic_DNA"/>
</dbReference>
<dbReference type="OrthoDB" id="319589at2"/>
<dbReference type="Gene3D" id="2.120.10.80">
    <property type="entry name" value="Kelch-type beta propeller"/>
    <property type="match status" value="2"/>
</dbReference>
<comment type="caution">
    <text evidence="2">The sequence shown here is derived from an EMBL/GenBank/DDBJ whole genome shotgun (WGS) entry which is preliminary data.</text>
</comment>
<dbReference type="InterPro" id="IPR015915">
    <property type="entry name" value="Kelch-typ_b-propeller"/>
</dbReference>
<dbReference type="AlphaFoldDB" id="A0A0N8PP03"/>
<dbReference type="PATRIC" id="fig|471514.4.peg.2574"/>
<feature type="region of interest" description="Disordered" evidence="1">
    <location>
        <begin position="29"/>
        <end position="94"/>
    </location>
</feature>
<evidence type="ECO:0000256" key="1">
    <source>
        <dbReference type="SAM" id="MobiDB-lite"/>
    </source>
</evidence>
<organism evidence="2 3">
    <name type="scientific">Alicyclobacillus ferrooxydans</name>
    <dbReference type="NCBI Taxonomy" id="471514"/>
    <lineage>
        <taxon>Bacteria</taxon>
        <taxon>Bacillati</taxon>
        <taxon>Bacillota</taxon>
        <taxon>Bacilli</taxon>
        <taxon>Bacillales</taxon>
        <taxon>Alicyclobacillaceae</taxon>
        <taxon>Alicyclobacillus</taxon>
    </lineage>
</organism>
<reference evidence="2 3" key="1">
    <citation type="submission" date="2015-09" db="EMBL/GenBank/DDBJ databases">
        <title>Draft genome sequence of Alicyclobacillus ferrooxydans DSM 22381.</title>
        <authorList>
            <person name="Hemp J."/>
        </authorList>
    </citation>
    <scope>NUCLEOTIDE SEQUENCE [LARGE SCALE GENOMIC DNA]</scope>
    <source>
        <strain evidence="2 3">TC-34</strain>
    </source>
</reference>
<name>A0A0N8PP03_9BACL</name>
<evidence type="ECO:0000313" key="3">
    <source>
        <dbReference type="Proteomes" id="UP000050482"/>
    </source>
</evidence>
<dbReference type="SUPFAM" id="SSF117281">
    <property type="entry name" value="Kelch motif"/>
    <property type="match status" value="2"/>
</dbReference>
<dbReference type="Proteomes" id="UP000050482">
    <property type="component" value="Unassembled WGS sequence"/>
</dbReference>
<evidence type="ECO:0000313" key="2">
    <source>
        <dbReference type="EMBL" id="KPV42965.1"/>
    </source>
</evidence>
<dbReference type="PROSITE" id="PS51257">
    <property type="entry name" value="PROKAR_LIPOPROTEIN"/>
    <property type="match status" value="1"/>
</dbReference>
<proteinExistence type="predicted"/>
<protein>
    <recommendedName>
        <fullName evidence="4">Galactose oxidase</fullName>
    </recommendedName>
</protein>
<evidence type="ECO:0008006" key="4">
    <source>
        <dbReference type="Google" id="ProtNLM"/>
    </source>
</evidence>
<sequence length="409" mass="41614">MGDRGLRVTVPLIASLSLTGMLITGCGPTSNHVGNRAVVPSQTSNGGSNGRANTTNGSVSEQSNHAGGPNRNSNTSTGAANPSQGGPVNGSGTWSGWPQSGQWLSVSVKQIAELPQGILGNAMALAPDGTPISVGGYTGQVSITNVYRLLPTVTTVANLPQRTHDAAVGFVGNTLYVFGGGQAVSYNTVVSVTGGVAKNVTTLSRPLSDAASAPLTVGWHQGLAVVGGYDGSVFRTGVAFMSIGNRSSGGSGSHQSVGGTASSGRTWKTLFNLTTPVRYPAVASSQNTIYIAGGLSQNGLSNHVYAWHASGGPLKSITTLPQGIQKAALFVAGPYLIVVGGETVGGQPSKRILEIDTRTGLSKIMGNFPTPIADMGYTQSNKTGYIAGGITTASDISAARAVYEIAWHE</sequence>